<keyword evidence="2 5" id="KW-0812">Transmembrane</keyword>
<keyword evidence="1 5" id="KW-1003">Cell membrane</keyword>
<evidence type="ECO:0000256" key="2">
    <source>
        <dbReference type="ARBA" id="ARBA00022692"/>
    </source>
</evidence>
<protein>
    <submittedName>
        <fullName evidence="6">YnfA family protein</fullName>
    </submittedName>
</protein>
<dbReference type="SUPFAM" id="SSF103481">
    <property type="entry name" value="Multidrug resistance efflux transporter EmrE"/>
    <property type="match status" value="1"/>
</dbReference>
<feature type="transmembrane region" description="Helical" evidence="5">
    <location>
        <begin position="62"/>
        <end position="78"/>
    </location>
</feature>
<dbReference type="InterPro" id="IPR003844">
    <property type="entry name" value="UPF0060"/>
</dbReference>
<proteinExistence type="inferred from homology"/>
<evidence type="ECO:0000256" key="4">
    <source>
        <dbReference type="ARBA" id="ARBA00023136"/>
    </source>
</evidence>
<dbReference type="EMBL" id="SACN01000002">
    <property type="protein sequence ID" value="RVT90765.1"/>
    <property type="molecule type" value="Genomic_DNA"/>
</dbReference>
<comment type="similarity">
    <text evidence="5">Belongs to the UPF0060 family.</text>
</comment>
<organism evidence="6 7">
    <name type="scientific">Sphingomonas crocodyli</name>
    <dbReference type="NCBI Taxonomy" id="1979270"/>
    <lineage>
        <taxon>Bacteria</taxon>
        <taxon>Pseudomonadati</taxon>
        <taxon>Pseudomonadota</taxon>
        <taxon>Alphaproteobacteria</taxon>
        <taxon>Sphingomonadales</taxon>
        <taxon>Sphingomonadaceae</taxon>
        <taxon>Sphingomonas</taxon>
    </lineage>
</organism>
<dbReference type="OrthoDB" id="123240at2"/>
<dbReference type="PANTHER" id="PTHR36116:SF1">
    <property type="entry name" value="UPF0060 MEMBRANE PROTEIN YNFA"/>
    <property type="match status" value="1"/>
</dbReference>
<dbReference type="AlphaFoldDB" id="A0A437LZH1"/>
<keyword evidence="3 5" id="KW-1133">Transmembrane helix</keyword>
<dbReference type="InterPro" id="IPR037185">
    <property type="entry name" value="EmrE-like"/>
</dbReference>
<comment type="caution">
    <text evidence="6">The sequence shown here is derived from an EMBL/GenBank/DDBJ whole genome shotgun (WGS) entry which is preliminary data.</text>
</comment>
<accession>A0A437LZH1</accession>
<reference evidence="6 7" key="1">
    <citation type="submission" date="2019-01" db="EMBL/GenBank/DDBJ databases">
        <authorList>
            <person name="Chen W.-M."/>
        </authorList>
    </citation>
    <scope>NUCLEOTIDE SEQUENCE [LARGE SCALE GENOMIC DNA]</scope>
    <source>
        <strain evidence="6 7">CCP-7</strain>
    </source>
</reference>
<dbReference type="RefSeq" id="WP_127744781.1">
    <property type="nucleotide sequence ID" value="NZ_SACN01000002.1"/>
</dbReference>
<evidence type="ECO:0000313" key="6">
    <source>
        <dbReference type="EMBL" id="RVT90765.1"/>
    </source>
</evidence>
<comment type="subcellular location">
    <subcellularLocation>
        <location evidence="5">Cell membrane</location>
        <topology evidence="5">Multi-pass membrane protein</topology>
    </subcellularLocation>
</comment>
<evidence type="ECO:0000256" key="5">
    <source>
        <dbReference type="HAMAP-Rule" id="MF_00010"/>
    </source>
</evidence>
<dbReference type="HAMAP" id="MF_00010">
    <property type="entry name" value="UPF0060"/>
    <property type="match status" value="1"/>
</dbReference>
<evidence type="ECO:0000256" key="3">
    <source>
        <dbReference type="ARBA" id="ARBA00022989"/>
    </source>
</evidence>
<feature type="transmembrane region" description="Helical" evidence="5">
    <location>
        <begin position="90"/>
        <end position="107"/>
    </location>
</feature>
<evidence type="ECO:0000313" key="7">
    <source>
        <dbReference type="Proteomes" id="UP000282971"/>
    </source>
</evidence>
<gene>
    <name evidence="6" type="ORF">EOD43_14545</name>
</gene>
<keyword evidence="4 5" id="KW-0472">Membrane</keyword>
<dbReference type="PANTHER" id="PTHR36116">
    <property type="entry name" value="UPF0060 MEMBRANE PROTEIN YNFA"/>
    <property type="match status" value="1"/>
</dbReference>
<feature type="transmembrane region" description="Helical" evidence="5">
    <location>
        <begin position="7"/>
        <end position="27"/>
    </location>
</feature>
<name>A0A437LZH1_9SPHN</name>
<dbReference type="Pfam" id="PF02694">
    <property type="entry name" value="UPF0060"/>
    <property type="match status" value="1"/>
</dbReference>
<dbReference type="NCBIfam" id="NF002586">
    <property type="entry name" value="PRK02237.1"/>
    <property type="match status" value="1"/>
</dbReference>
<dbReference type="GO" id="GO:0005886">
    <property type="term" value="C:plasma membrane"/>
    <property type="evidence" value="ECO:0007669"/>
    <property type="project" value="UniProtKB-SubCell"/>
</dbReference>
<dbReference type="Proteomes" id="UP000282971">
    <property type="component" value="Unassembled WGS sequence"/>
</dbReference>
<keyword evidence="7" id="KW-1185">Reference proteome</keyword>
<evidence type="ECO:0000256" key="1">
    <source>
        <dbReference type="ARBA" id="ARBA00022475"/>
    </source>
</evidence>
<feature type="transmembrane region" description="Helical" evidence="5">
    <location>
        <begin position="33"/>
        <end position="50"/>
    </location>
</feature>
<sequence length="109" mass="11599">MNGASFAIFAAAALCEIAGCFTFWMWLRLGKSPLWAVGGAVILCLFAWFLTRIEAASAGRAFAAYGGVYIVCSIAWMAAVERAMPDRWDYLGAAICIVGSAVILLGPRA</sequence>